<dbReference type="Proteomes" id="UP000886752">
    <property type="component" value="Unassembled WGS sequence"/>
</dbReference>
<dbReference type="CDD" id="cd08489">
    <property type="entry name" value="PBP2_NikA"/>
    <property type="match status" value="1"/>
</dbReference>
<dbReference type="GO" id="GO:0015675">
    <property type="term" value="P:nickel cation transport"/>
    <property type="evidence" value="ECO:0007669"/>
    <property type="project" value="InterPro"/>
</dbReference>
<dbReference type="NCBIfam" id="TIGR02294">
    <property type="entry name" value="nickel_nikA"/>
    <property type="match status" value="1"/>
</dbReference>
<proteinExistence type="predicted"/>
<evidence type="ECO:0000313" key="3">
    <source>
        <dbReference type="Proteomes" id="UP000886752"/>
    </source>
</evidence>
<protein>
    <submittedName>
        <fullName evidence="2">Nickel ABC transporter substrate-binding protein</fullName>
    </submittedName>
</protein>
<evidence type="ECO:0000259" key="1">
    <source>
        <dbReference type="Pfam" id="PF00496"/>
    </source>
</evidence>
<dbReference type="PIRSF" id="PIRSF002741">
    <property type="entry name" value="MppA"/>
    <property type="match status" value="1"/>
</dbReference>
<reference evidence="2" key="2">
    <citation type="submission" date="2021-04" db="EMBL/GenBank/DDBJ databases">
        <authorList>
            <person name="Gilroy R."/>
        </authorList>
    </citation>
    <scope>NUCLEOTIDE SEQUENCE</scope>
    <source>
        <strain evidence="2">ChiHecec2B26-446</strain>
    </source>
</reference>
<dbReference type="Pfam" id="PF00496">
    <property type="entry name" value="SBP_bac_5"/>
    <property type="match status" value="1"/>
</dbReference>
<name>A0A9D1PXQ7_9BACT</name>
<evidence type="ECO:0000313" key="2">
    <source>
        <dbReference type="EMBL" id="HIW01707.1"/>
    </source>
</evidence>
<dbReference type="PANTHER" id="PTHR30290:SF37">
    <property type="entry name" value="NICKEL-BINDING PERIPLASMIC PROTEIN"/>
    <property type="match status" value="1"/>
</dbReference>
<dbReference type="GO" id="GO:1904680">
    <property type="term" value="F:peptide transmembrane transporter activity"/>
    <property type="evidence" value="ECO:0007669"/>
    <property type="project" value="TreeGrafter"/>
</dbReference>
<dbReference type="GO" id="GO:0043190">
    <property type="term" value="C:ATP-binding cassette (ABC) transporter complex"/>
    <property type="evidence" value="ECO:0007669"/>
    <property type="project" value="InterPro"/>
</dbReference>
<organism evidence="2 3">
    <name type="scientific">Candidatus Desulfovibrio intestinipullorum</name>
    <dbReference type="NCBI Taxonomy" id="2838536"/>
    <lineage>
        <taxon>Bacteria</taxon>
        <taxon>Pseudomonadati</taxon>
        <taxon>Thermodesulfobacteriota</taxon>
        <taxon>Desulfovibrionia</taxon>
        <taxon>Desulfovibrionales</taxon>
        <taxon>Desulfovibrionaceae</taxon>
        <taxon>Desulfovibrio</taxon>
    </lineage>
</organism>
<dbReference type="GO" id="GO:0020037">
    <property type="term" value="F:heme binding"/>
    <property type="evidence" value="ECO:0007669"/>
    <property type="project" value="InterPro"/>
</dbReference>
<sequence>MPHLLVLLLACLLLAGCNDRQSETASAGTNPAREAAGRELVYASTKDIRDINPHLYGGEMAAQAMVFESLVVNTEEGVRPCLARSWDISPDGRVYTFYLREDVTFSDGTPFTAEVVRLNMEAVLANRARHAWLALVRVIEGHEVVDAHTYRLRLRTPYYPALIELGLVRPFRFVAPACLVNGTSRNGLNGCIGTGPWILEEHRRHQYALFRANPRYWGHKPAFERLRWKVVPDHQSLVFALQKGDADLVLGADGDMFNLDTFAVLQKDRRLSTAQSRPIASRALLLNSNADFTREREVRLALQHAINREGIVQHVLNATETVADTLLSPSVPYCDLNLAPRSHDPQKAAALLDAAGWLPGSDGLREKAGKKAHLVLSYNADNALERTIGEYIQADLKRIGVELELCGEEKQAFLDRQKTGRFQMQYALSWGAPYDPQSYLSSWRLPAHGDYQAQTGLKRKAWLDATITELMAEQDEKRRAALYREVLTYVHEEAVYLPLSYSRTRAVYRKALTGVTFGCSQYEIPFEKMRFAAPGKESAAQ</sequence>
<dbReference type="GO" id="GO:0030288">
    <property type="term" value="C:outer membrane-bounded periplasmic space"/>
    <property type="evidence" value="ECO:0007669"/>
    <property type="project" value="TreeGrafter"/>
</dbReference>
<dbReference type="GO" id="GO:0016151">
    <property type="term" value="F:nickel cation binding"/>
    <property type="evidence" value="ECO:0007669"/>
    <property type="project" value="InterPro"/>
</dbReference>
<dbReference type="InterPro" id="IPR000914">
    <property type="entry name" value="SBP_5_dom"/>
</dbReference>
<comment type="caution">
    <text evidence="2">The sequence shown here is derived from an EMBL/GenBank/DDBJ whole genome shotgun (WGS) entry which is preliminary data.</text>
</comment>
<reference evidence="2" key="1">
    <citation type="journal article" date="2021" name="PeerJ">
        <title>Extensive microbial diversity within the chicken gut microbiome revealed by metagenomics and culture.</title>
        <authorList>
            <person name="Gilroy R."/>
            <person name="Ravi A."/>
            <person name="Getino M."/>
            <person name="Pursley I."/>
            <person name="Horton D.L."/>
            <person name="Alikhan N.F."/>
            <person name="Baker D."/>
            <person name="Gharbi K."/>
            <person name="Hall N."/>
            <person name="Watson M."/>
            <person name="Adriaenssens E.M."/>
            <person name="Foster-Nyarko E."/>
            <person name="Jarju S."/>
            <person name="Secka A."/>
            <person name="Antonio M."/>
            <person name="Oren A."/>
            <person name="Chaudhuri R.R."/>
            <person name="La Ragione R."/>
            <person name="Hildebrand F."/>
            <person name="Pallen M.J."/>
        </authorList>
    </citation>
    <scope>NUCLEOTIDE SEQUENCE</scope>
    <source>
        <strain evidence="2">ChiHecec2B26-446</strain>
    </source>
</reference>
<dbReference type="InterPro" id="IPR011980">
    <property type="entry name" value="CntA-like"/>
</dbReference>
<dbReference type="Gene3D" id="3.40.190.10">
    <property type="entry name" value="Periplasmic binding protein-like II"/>
    <property type="match status" value="1"/>
</dbReference>
<dbReference type="InterPro" id="IPR039424">
    <property type="entry name" value="SBP_5"/>
</dbReference>
<dbReference type="Gene3D" id="3.10.105.10">
    <property type="entry name" value="Dipeptide-binding Protein, Domain 3"/>
    <property type="match status" value="1"/>
</dbReference>
<dbReference type="PANTHER" id="PTHR30290">
    <property type="entry name" value="PERIPLASMIC BINDING COMPONENT OF ABC TRANSPORTER"/>
    <property type="match status" value="1"/>
</dbReference>
<dbReference type="GO" id="GO:0015833">
    <property type="term" value="P:peptide transport"/>
    <property type="evidence" value="ECO:0007669"/>
    <property type="project" value="TreeGrafter"/>
</dbReference>
<dbReference type="InterPro" id="IPR030678">
    <property type="entry name" value="Peptide/Ni-bd"/>
</dbReference>
<gene>
    <name evidence="2" type="primary">nikA</name>
    <name evidence="2" type="ORF">H9894_11065</name>
</gene>
<accession>A0A9D1PXQ7</accession>
<dbReference type="SUPFAM" id="SSF53850">
    <property type="entry name" value="Periplasmic binding protein-like II"/>
    <property type="match status" value="1"/>
</dbReference>
<feature type="domain" description="Solute-binding protein family 5" evidence="1">
    <location>
        <begin position="78"/>
        <end position="448"/>
    </location>
</feature>
<dbReference type="AlphaFoldDB" id="A0A9D1PXQ7"/>
<dbReference type="EMBL" id="DXHV01000087">
    <property type="protein sequence ID" value="HIW01707.1"/>
    <property type="molecule type" value="Genomic_DNA"/>
</dbReference>